<dbReference type="Proteomes" id="UP001567350">
    <property type="component" value="Unassembled WGS sequence"/>
</dbReference>
<dbReference type="SUPFAM" id="SSF56349">
    <property type="entry name" value="DNA breaking-rejoining enzymes"/>
    <property type="match status" value="1"/>
</dbReference>
<comment type="caution">
    <text evidence="1">The sequence shown here is derived from an EMBL/GenBank/DDBJ whole genome shotgun (WGS) entry which is preliminary data.</text>
</comment>
<name>A0ABV4IEB3_9BURK</name>
<evidence type="ECO:0008006" key="3">
    <source>
        <dbReference type="Google" id="ProtNLM"/>
    </source>
</evidence>
<sequence length="566" mass="62810">MNNVPWVRIPPSPPIFDKALIYQGLFRFWKKLRRNLWTYIQQTEYLMISQGPAVASFSAPQDVPGAGTPAAQEAEKLFSLNTSDMPAHLDEMSEAEIEDRKAQIEASLPAGSTHLSRSSSGLWYFRLKVPDAIREAHPHLPKEIRRSTKSRHRNHALAISRKMCLDFFIRYKKLETSLPQPDRKIEIASAPNSFVLTCVDGKISISTSQIDFAMLQKLTGIVQTLEVAMASNDSCFAAPMQPSPVATPVPLPVQVQPQHSVITPTEAVQPVTLVQVPPVAQTPVVEQPAACVAAPVVTSVPVAPAAPVAHPAPAASVNVPAAYAAFDTTSPAPVWLSDAIEDWRVNGPNRFSNGSWVHTYASTFRVLREIIGNTRRTITHSDGSQQHNAPDIRVCEITRDHIVRFHEALKVLPPNQGHNTAVIEALVRIRDREKNQQPLPSPHSVEKKLGHIQPFFKYAKQSKWVHADVFDVMELARKSAAALLAKKERRSQRKKGYGALNTDELRKLFGQPAFAANAKKKPWTYWIPLFCLYQGMRVSEASQLYTDDIITIDGIPCVSLLISTQI</sequence>
<evidence type="ECO:0000313" key="2">
    <source>
        <dbReference type="Proteomes" id="UP001567350"/>
    </source>
</evidence>
<proteinExistence type="predicted"/>
<evidence type="ECO:0000313" key="1">
    <source>
        <dbReference type="EMBL" id="MEZ2740184.1"/>
    </source>
</evidence>
<organism evidence="1 2">
    <name type="scientific">Comamonas jiangduensis</name>
    <dbReference type="NCBI Taxonomy" id="1194168"/>
    <lineage>
        <taxon>Bacteria</taxon>
        <taxon>Pseudomonadati</taxon>
        <taxon>Pseudomonadota</taxon>
        <taxon>Betaproteobacteria</taxon>
        <taxon>Burkholderiales</taxon>
        <taxon>Comamonadaceae</taxon>
        <taxon>Comamonas</taxon>
    </lineage>
</organism>
<accession>A0ABV4IEB3</accession>
<dbReference type="EMBL" id="JBGJLR010000014">
    <property type="protein sequence ID" value="MEZ2740184.1"/>
    <property type="molecule type" value="Genomic_DNA"/>
</dbReference>
<dbReference type="InterPro" id="IPR011010">
    <property type="entry name" value="DNA_brk_join_enz"/>
</dbReference>
<gene>
    <name evidence="1" type="ORF">ACBP88_12140</name>
</gene>
<protein>
    <recommendedName>
        <fullName evidence="3">Integrase</fullName>
    </recommendedName>
</protein>
<dbReference type="RefSeq" id="WP_370893032.1">
    <property type="nucleotide sequence ID" value="NZ_JBGJLR010000014.1"/>
</dbReference>
<keyword evidence="2" id="KW-1185">Reference proteome</keyword>
<reference evidence="1 2" key="1">
    <citation type="submission" date="2024-08" db="EMBL/GenBank/DDBJ databases">
        <authorList>
            <person name="Feng Z."/>
            <person name="Ronholm J."/>
        </authorList>
    </citation>
    <scope>NUCLEOTIDE SEQUENCE [LARGE SCALE GENOMIC DNA]</scope>
    <source>
        <strain evidence="1 2">4-AB0-8</strain>
    </source>
</reference>